<dbReference type="AlphaFoldDB" id="A0A9W5Y6W2"/>
<keyword evidence="3" id="KW-1185">Reference proteome</keyword>
<dbReference type="InterPro" id="IPR006750">
    <property type="entry name" value="YdcZ"/>
</dbReference>
<evidence type="ECO:0000313" key="3">
    <source>
        <dbReference type="Proteomes" id="UP001057868"/>
    </source>
</evidence>
<dbReference type="Proteomes" id="UP001057868">
    <property type="component" value="Unassembled WGS sequence"/>
</dbReference>
<gene>
    <name evidence="2" type="ORF">CFOLD11_46580</name>
</gene>
<dbReference type="GO" id="GO:0005886">
    <property type="term" value="C:plasma membrane"/>
    <property type="evidence" value="ECO:0007669"/>
    <property type="project" value="TreeGrafter"/>
</dbReference>
<comment type="caution">
    <text evidence="2">The sequence shown here is derived from an EMBL/GenBank/DDBJ whole genome shotgun (WGS) entry which is preliminary data.</text>
</comment>
<feature type="transmembrane region" description="Helical" evidence="1">
    <location>
        <begin position="124"/>
        <end position="141"/>
    </location>
</feature>
<protein>
    <submittedName>
        <fullName evidence="2">Membrane protein</fullName>
    </submittedName>
</protein>
<dbReference type="RefSeq" id="WP_261854658.1">
    <property type="nucleotide sequence ID" value="NZ_BQXY01000018.1"/>
</dbReference>
<feature type="transmembrane region" description="Helical" evidence="1">
    <location>
        <begin position="72"/>
        <end position="91"/>
    </location>
</feature>
<proteinExistence type="predicted"/>
<keyword evidence="1" id="KW-1133">Transmembrane helix</keyword>
<evidence type="ECO:0000313" key="2">
    <source>
        <dbReference type="EMBL" id="GKU27831.1"/>
    </source>
</evidence>
<keyword evidence="1" id="KW-0812">Transmembrane</keyword>
<sequence length="155" mass="16739">MLNILLTVLGGAFVTLSMIINGKLAEKIGGLKGTLINYITGLSFSLLLYIIIRSTGTAAPMTEININSIPIYAYLGGLLGVVVIVLSNKVIPKIPAIYSMVLIFVGQIVMGMVIDYFSFHKFSMGKFIGALFIILGIVYNFNVDKNVASSKEVEV</sequence>
<dbReference type="Pfam" id="PF04657">
    <property type="entry name" value="DMT_YdcZ"/>
    <property type="match status" value="1"/>
</dbReference>
<dbReference type="EMBL" id="BQXY01000018">
    <property type="protein sequence ID" value="GKU27831.1"/>
    <property type="molecule type" value="Genomic_DNA"/>
</dbReference>
<dbReference type="PANTHER" id="PTHR34821:SF2">
    <property type="entry name" value="INNER MEMBRANE PROTEIN YDCZ"/>
    <property type="match status" value="1"/>
</dbReference>
<keyword evidence="1" id="KW-0472">Membrane</keyword>
<organism evidence="2 3">
    <name type="scientific">Clostridium folliculivorans</name>
    <dbReference type="NCBI Taxonomy" id="2886038"/>
    <lineage>
        <taxon>Bacteria</taxon>
        <taxon>Bacillati</taxon>
        <taxon>Bacillota</taxon>
        <taxon>Clostridia</taxon>
        <taxon>Eubacteriales</taxon>
        <taxon>Clostridiaceae</taxon>
        <taxon>Clostridium</taxon>
    </lineage>
</organism>
<feature type="transmembrane region" description="Helical" evidence="1">
    <location>
        <begin position="35"/>
        <end position="52"/>
    </location>
</feature>
<dbReference type="PANTHER" id="PTHR34821">
    <property type="entry name" value="INNER MEMBRANE PROTEIN YDCZ"/>
    <property type="match status" value="1"/>
</dbReference>
<accession>A0A9W5Y6W2</accession>
<name>A0A9W5Y6W2_9CLOT</name>
<evidence type="ECO:0000256" key="1">
    <source>
        <dbReference type="SAM" id="Phobius"/>
    </source>
</evidence>
<reference evidence="2" key="1">
    <citation type="journal article" date="2023" name="Int. J. Syst. Evol. Microbiol.">
        <title>&lt;i&gt;Clostridium folliculivorans&lt;/i&gt; sp. nov., isolated from soil samples of an organic paddy in Japan.</title>
        <authorList>
            <person name="Tazawa J."/>
            <person name="Kobayashi H."/>
            <person name="Tanizawa Y."/>
            <person name="Uchino A."/>
            <person name="Tanaka F."/>
            <person name="Urashima Y."/>
            <person name="Miura S."/>
            <person name="Sakamoto M."/>
            <person name="Ohkuma M."/>
            <person name="Tohno M."/>
        </authorList>
    </citation>
    <scope>NUCLEOTIDE SEQUENCE</scope>
    <source>
        <strain evidence="2">D1-1</strain>
    </source>
</reference>
<feature type="transmembrane region" description="Helical" evidence="1">
    <location>
        <begin position="97"/>
        <end position="117"/>
    </location>
</feature>